<dbReference type="OrthoDB" id="3627098at2"/>
<evidence type="ECO:0008006" key="3">
    <source>
        <dbReference type="Google" id="ProtNLM"/>
    </source>
</evidence>
<accession>A0A542DRN9</accession>
<name>A0A542DRN9_AMYCI</name>
<proteinExistence type="predicted"/>
<dbReference type="Proteomes" id="UP000320876">
    <property type="component" value="Unassembled WGS sequence"/>
</dbReference>
<reference evidence="1 2" key="1">
    <citation type="submission" date="2019-06" db="EMBL/GenBank/DDBJ databases">
        <title>Sequencing the genomes of 1000 actinobacteria strains.</title>
        <authorList>
            <person name="Klenk H.-P."/>
        </authorList>
    </citation>
    <scope>NUCLEOTIDE SEQUENCE [LARGE SCALE GENOMIC DNA]</scope>
    <source>
        <strain evidence="1 2">DSM 45679</strain>
    </source>
</reference>
<comment type="caution">
    <text evidence="1">The sequence shown here is derived from an EMBL/GenBank/DDBJ whole genome shotgun (WGS) entry which is preliminary data.</text>
</comment>
<sequence length="149" mass="16035">MAEGDAGNSFLQSIIAGADSEAQAKAFADDAKGMLGEAKAGRWAVSEEMGQAFLAAVDEAEQQVSGLHHRVRNLARKPMLGDDEYARQVSQHVLMALDSDERSLVPAFNSFKDGLGHAREALEIARRNYKAADEDANQKLGPFLTATDS</sequence>
<organism evidence="1 2">
    <name type="scientific">Amycolatopsis cihanbeyliensis</name>
    <dbReference type="NCBI Taxonomy" id="1128664"/>
    <lineage>
        <taxon>Bacteria</taxon>
        <taxon>Bacillati</taxon>
        <taxon>Actinomycetota</taxon>
        <taxon>Actinomycetes</taxon>
        <taxon>Pseudonocardiales</taxon>
        <taxon>Pseudonocardiaceae</taxon>
        <taxon>Amycolatopsis</taxon>
    </lineage>
</organism>
<evidence type="ECO:0000313" key="1">
    <source>
        <dbReference type="EMBL" id="TQJ05781.1"/>
    </source>
</evidence>
<dbReference type="RefSeq" id="WP_142001261.1">
    <property type="nucleotide sequence ID" value="NZ_VFML01000001.1"/>
</dbReference>
<protein>
    <recommendedName>
        <fullName evidence="3">Excreted virulence factor EspC (Type VII ESX diderm)</fullName>
    </recommendedName>
</protein>
<keyword evidence="2" id="KW-1185">Reference proteome</keyword>
<evidence type="ECO:0000313" key="2">
    <source>
        <dbReference type="Proteomes" id="UP000320876"/>
    </source>
</evidence>
<dbReference type="EMBL" id="VFML01000001">
    <property type="protein sequence ID" value="TQJ05781.1"/>
    <property type="molecule type" value="Genomic_DNA"/>
</dbReference>
<gene>
    <name evidence="1" type="ORF">FB471_5621</name>
</gene>
<dbReference type="AlphaFoldDB" id="A0A542DRN9"/>